<reference evidence="5 6" key="1">
    <citation type="submission" date="2012-06" db="EMBL/GenBank/DDBJ databases">
        <title>Complete sequence of Thiocystis violascens DSM 198.</title>
        <authorList>
            <consortium name="US DOE Joint Genome Institute"/>
            <person name="Lucas S."/>
            <person name="Han J."/>
            <person name="Lapidus A."/>
            <person name="Cheng J.-F."/>
            <person name="Goodwin L."/>
            <person name="Pitluck S."/>
            <person name="Peters L."/>
            <person name="Ovchinnikova G."/>
            <person name="Teshima H."/>
            <person name="Detter J.C."/>
            <person name="Han C."/>
            <person name="Tapia R."/>
            <person name="Land M."/>
            <person name="Hauser L."/>
            <person name="Kyrpides N."/>
            <person name="Ivanova N."/>
            <person name="Pagani I."/>
            <person name="Vogl K."/>
            <person name="Liu Z."/>
            <person name="Frigaard N.-U."/>
            <person name="Bryant D."/>
            <person name="Woyke T."/>
        </authorList>
    </citation>
    <scope>NUCLEOTIDE SEQUENCE [LARGE SCALE GENOMIC DNA]</scope>
    <source>
        <strain evidence="6">ATCC 17096 / DSM 198 / 6111</strain>
    </source>
</reference>
<evidence type="ECO:0000256" key="2">
    <source>
        <dbReference type="ARBA" id="ARBA00022840"/>
    </source>
</evidence>
<evidence type="ECO:0000259" key="4">
    <source>
        <dbReference type="Pfam" id="PF13614"/>
    </source>
</evidence>
<dbReference type="EMBL" id="CP003154">
    <property type="protein sequence ID" value="AFL73049.1"/>
    <property type="molecule type" value="Genomic_DNA"/>
</dbReference>
<dbReference type="eggNOG" id="COG0455">
    <property type="taxonomic scope" value="Bacteria"/>
</dbReference>
<dbReference type="GO" id="GO:0016887">
    <property type="term" value="F:ATP hydrolysis activity"/>
    <property type="evidence" value="ECO:0007669"/>
    <property type="project" value="TreeGrafter"/>
</dbReference>
<evidence type="ECO:0000313" key="5">
    <source>
        <dbReference type="EMBL" id="AFL73049.1"/>
    </source>
</evidence>
<keyword evidence="6" id="KW-1185">Reference proteome</keyword>
<dbReference type="GO" id="GO:0009898">
    <property type="term" value="C:cytoplasmic side of plasma membrane"/>
    <property type="evidence" value="ECO:0007669"/>
    <property type="project" value="TreeGrafter"/>
</dbReference>
<accession>I3Y7T1</accession>
<dbReference type="PANTHER" id="PTHR43384">
    <property type="entry name" value="SEPTUM SITE-DETERMINING PROTEIN MIND HOMOLOG, CHLOROPLASTIC-RELATED"/>
    <property type="match status" value="1"/>
</dbReference>
<dbReference type="GO" id="GO:0051782">
    <property type="term" value="P:negative regulation of cell division"/>
    <property type="evidence" value="ECO:0007669"/>
    <property type="project" value="TreeGrafter"/>
</dbReference>
<dbReference type="Pfam" id="PF13614">
    <property type="entry name" value="AAA_31"/>
    <property type="match status" value="1"/>
</dbReference>
<dbReference type="KEGG" id="tvi:Thivi_1018"/>
<dbReference type="STRING" id="765911.Thivi_1018"/>
<dbReference type="Proteomes" id="UP000006062">
    <property type="component" value="Chromosome"/>
</dbReference>
<keyword evidence="1 3" id="KW-0547">Nucleotide-binding</keyword>
<keyword evidence="2 3" id="KW-0067">ATP-binding</keyword>
<dbReference type="PIRSF" id="PIRSF003092">
    <property type="entry name" value="MinD"/>
    <property type="match status" value="1"/>
</dbReference>
<name>I3Y7T1_THIV6</name>
<evidence type="ECO:0000313" key="6">
    <source>
        <dbReference type="Proteomes" id="UP000006062"/>
    </source>
</evidence>
<feature type="domain" description="AAA" evidence="4">
    <location>
        <begin position="17"/>
        <end position="177"/>
    </location>
</feature>
<protein>
    <submittedName>
        <fullName evidence="5">ATPase involved in chromosome partitioning</fullName>
    </submittedName>
</protein>
<dbReference type="PANTHER" id="PTHR43384:SF4">
    <property type="entry name" value="CELLULOSE BIOSYNTHESIS PROTEIN BCSQ-RELATED"/>
    <property type="match status" value="1"/>
</dbReference>
<dbReference type="CDD" id="cd02038">
    <property type="entry name" value="FlhG-like"/>
    <property type="match status" value="1"/>
</dbReference>
<dbReference type="Gene3D" id="3.40.50.300">
    <property type="entry name" value="P-loop containing nucleotide triphosphate hydrolases"/>
    <property type="match status" value="1"/>
</dbReference>
<dbReference type="GO" id="GO:0005524">
    <property type="term" value="F:ATP binding"/>
    <property type="evidence" value="ECO:0007669"/>
    <property type="project" value="UniProtKB-KW"/>
</dbReference>
<dbReference type="GO" id="GO:0005829">
    <property type="term" value="C:cytosol"/>
    <property type="evidence" value="ECO:0007669"/>
    <property type="project" value="TreeGrafter"/>
</dbReference>
<dbReference type="SUPFAM" id="SSF52540">
    <property type="entry name" value="P-loop containing nucleoside triphosphate hydrolases"/>
    <property type="match status" value="1"/>
</dbReference>
<dbReference type="InterPro" id="IPR025501">
    <property type="entry name" value="MinD_FleN"/>
</dbReference>
<proteinExistence type="predicted"/>
<dbReference type="InterPro" id="IPR050625">
    <property type="entry name" value="ParA/MinD_ATPase"/>
</dbReference>
<evidence type="ECO:0000256" key="3">
    <source>
        <dbReference type="PIRSR" id="PIRSR003092-1"/>
    </source>
</evidence>
<dbReference type="AlphaFoldDB" id="I3Y7T1"/>
<dbReference type="InterPro" id="IPR027417">
    <property type="entry name" value="P-loop_NTPase"/>
</dbReference>
<organism evidence="5 6">
    <name type="scientific">Thiocystis violascens (strain ATCC 17096 / DSM 198 / 6111)</name>
    <name type="common">Chromatium violascens</name>
    <dbReference type="NCBI Taxonomy" id="765911"/>
    <lineage>
        <taxon>Bacteria</taxon>
        <taxon>Pseudomonadati</taxon>
        <taxon>Pseudomonadota</taxon>
        <taxon>Gammaproteobacteria</taxon>
        <taxon>Chromatiales</taxon>
        <taxon>Chromatiaceae</taxon>
        <taxon>Thiocystis</taxon>
    </lineage>
</organism>
<gene>
    <name evidence="5" type="ordered locus">Thivi_1018</name>
</gene>
<evidence type="ECO:0000256" key="1">
    <source>
        <dbReference type="ARBA" id="ARBA00022741"/>
    </source>
</evidence>
<dbReference type="InterPro" id="IPR033875">
    <property type="entry name" value="FlhG"/>
</dbReference>
<dbReference type="HOGENOM" id="CLU_037612_0_0_6"/>
<feature type="binding site" evidence="3">
    <location>
        <begin position="24"/>
        <end position="31"/>
    </location>
    <ligand>
        <name>ATP</name>
        <dbReference type="ChEBI" id="CHEBI:30616"/>
    </ligand>
</feature>
<dbReference type="InterPro" id="IPR025669">
    <property type="entry name" value="AAA_dom"/>
</dbReference>
<sequence length="279" mass="29832">MSGGPRGPGRRLKRMHSLCITSGKGGVGKTTLAVNLGIAMARGGKRVLLLDGDMGMANLNVQMRINPEFTIHDVVRGRKNLSQIVIPTEYGLDLIAGGSGIAELSELGEHERQNVLHGLEEIHGYDILIIDTGAGIGDNVIRFILAAERTVIVTTPEPTSLTDAYGIVKTVLARRETRGKALKLLVNCVVSGAQARDVAARLNSVTSRFLHEGLDCIGSIPFDPLIQKSIMAQKPHLILNPRAASARHIREVATRLADDRGIGIKNSLGGFLRALFGSG</sequence>